<feature type="region of interest" description="Disordered" evidence="4">
    <location>
        <begin position="111"/>
        <end position="163"/>
    </location>
</feature>
<evidence type="ECO:0000256" key="1">
    <source>
        <dbReference type="ARBA" id="ARBA00023002"/>
    </source>
</evidence>
<dbReference type="NCBIfam" id="TIGR04344">
    <property type="entry name" value="ovoA_Nterm"/>
    <property type="match status" value="1"/>
</dbReference>
<dbReference type="Pfam" id="PF03781">
    <property type="entry name" value="FGE-sulfatase"/>
    <property type="match status" value="1"/>
</dbReference>
<feature type="domain" description="Sulfatase-modifying factor enzyme-like" evidence="5">
    <location>
        <begin position="416"/>
        <end position="691"/>
    </location>
</feature>
<keyword evidence="2" id="KW-0408">Iron</keyword>
<evidence type="ECO:0000259" key="6">
    <source>
        <dbReference type="Pfam" id="PF12867"/>
    </source>
</evidence>
<dbReference type="InterPro" id="IPR027577">
    <property type="entry name" value="OvoA_Nterm"/>
</dbReference>
<gene>
    <name evidence="7" type="ORF">Plil01_000078800</name>
</gene>
<dbReference type="OrthoDB" id="659at2759"/>
<evidence type="ECO:0000256" key="3">
    <source>
        <dbReference type="ARBA" id="ARBA00037882"/>
    </source>
</evidence>
<dbReference type="EMBL" id="BSXW01000024">
    <property type="protein sequence ID" value="GMF09927.1"/>
    <property type="molecule type" value="Genomic_DNA"/>
</dbReference>
<dbReference type="Proteomes" id="UP001165083">
    <property type="component" value="Unassembled WGS sequence"/>
</dbReference>
<dbReference type="InterPro" id="IPR051043">
    <property type="entry name" value="Sulfatase_Mod_Factor_Kinase"/>
</dbReference>
<feature type="compositionally biased region" description="Low complexity" evidence="4">
    <location>
        <begin position="144"/>
        <end position="157"/>
    </location>
</feature>
<dbReference type="AlphaFoldDB" id="A0A9W6WNN9"/>
<comment type="pathway">
    <text evidence="3">Amino-acid biosynthesis; ergothioneine biosynthesis.</text>
</comment>
<dbReference type="GO" id="GO:0120147">
    <property type="term" value="F:formylglycine-generating oxidase activity"/>
    <property type="evidence" value="ECO:0007669"/>
    <property type="project" value="TreeGrafter"/>
</dbReference>
<protein>
    <submittedName>
        <fullName evidence="7">Unnamed protein product</fullName>
    </submittedName>
</protein>
<dbReference type="InterPro" id="IPR005532">
    <property type="entry name" value="SUMF_dom"/>
</dbReference>
<evidence type="ECO:0000259" key="5">
    <source>
        <dbReference type="Pfam" id="PF03781"/>
    </source>
</evidence>
<feature type="domain" description="DinB-like" evidence="6">
    <location>
        <begin position="230"/>
        <end position="370"/>
    </location>
</feature>
<dbReference type="Gene3D" id="3.90.1580.10">
    <property type="entry name" value="paralog of FGE (formylglycine-generating enzyme)"/>
    <property type="match status" value="1"/>
</dbReference>
<proteinExistence type="predicted"/>
<dbReference type="PANTHER" id="PTHR23150:SF26">
    <property type="entry name" value="GENERIC METHYLTRANSFERASE"/>
    <property type="match status" value="1"/>
</dbReference>
<evidence type="ECO:0000256" key="4">
    <source>
        <dbReference type="SAM" id="MobiDB-lite"/>
    </source>
</evidence>
<evidence type="ECO:0000256" key="2">
    <source>
        <dbReference type="ARBA" id="ARBA00023004"/>
    </source>
</evidence>
<dbReference type="InterPro" id="IPR042095">
    <property type="entry name" value="SUMF_sf"/>
</dbReference>
<accession>A0A9W6WNN9</accession>
<comment type="caution">
    <text evidence="7">The sequence shown here is derived from an EMBL/GenBank/DDBJ whole genome shotgun (WGS) entry which is preliminary data.</text>
</comment>
<feature type="region of interest" description="Disordered" evidence="4">
    <location>
        <begin position="40"/>
        <end position="62"/>
    </location>
</feature>
<sequence>MGLTPDAGPCLTIAAAWDHENVRHAAPWLHYGDETCGGGTRSAGSLPNRPSAAQAASARHDPVRRRSMLAITSFPRRFPTASKRPLRLPVQLARAMSAAAPSAPAAAVTVRRHAPCSPPSSPQWASALPAFSSPEGRRSVHSKAPSSQSSTFATSAARAHDDEQLHLQQQHEVYDDSFLFGERADDWFTTARNPRTDPTFPGVDRATGRLNAIKMPDLRACTRQEMLDYFDNSWAMTDALFATLQGERAFMTPPPHHLRHPLIFYYGHPTSFFVNKFLVSGLISEPVNPYFEHIFEVGVDEVHWDDMNKNEMQWPHVTEVLDYRRQVYQLIRSVVETHPGLEPGHEQITEGSPLWALQMGLEHERIHHETSSMLMLEHPVDFFQSTSLLPDYHESLAYDSKEVALHPVAGVDFPVNEFLDVPAAKVQIGKPRDFPTFGWDNEYGHREVDVPGCRVNKFLVSNGEFLDFVRDGGYLEPTYWSKLGWEWRCFRNTKWPAFWVQDGPSGSHRFKLRAMFDVVPMQWSWPAQVNLHEAQAFCKWKQAKQTDDKVVYHLTTEPIHQLMRDAKDRSADVSSDDILRLPEGTNMAAATGKNLNWSYISFSPVNALPPTAQGFHDVFGNAWEWCEDMFSALPGFRVHPYYNDFSEPCFDGEHNVIMGGSFASAGDNGASKFARYHFRPHFFQHAGFRVVEQKMDDDGTITLATTDVNAPPPYVNGNPFRSSERVVVSGSATKDEVAGRSCQDLFEDLRRKSEQALESFVVSSTSDTASKPLVARDGTVAAAKLRRQVRCGEILVVVPSDEATPAVLEDKFELLATSEVLVFTQESATEARVTAETVTAWKKIRD</sequence>
<organism evidence="7 8">
    <name type="scientific">Phytophthora lilii</name>
    <dbReference type="NCBI Taxonomy" id="2077276"/>
    <lineage>
        <taxon>Eukaryota</taxon>
        <taxon>Sar</taxon>
        <taxon>Stramenopiles</taxon>
        <taxon>Oomycota</taxon>
        <taxon>Peronosporomycetes</taxon>
        <taxon>Peronosporales</taxon>
        <taxon>Peronosporaceae</taxon>
        <taxon>Phytophthora</taxon>
    </lineage>
</organism>
<reference evidence="7" key="1">
    <citation type="submission" date="2023-04" db="EMBL/GenBank/DDBJ databases">
        <title>Phytophthora lilii NBRC 32176.</title>
        <authorList>
            <person name="Ichikawa N."/>
            <person name="Sato H."/>
            <person name="Tonouchi N."/>
        </authorList>
    </citation>
    <scope>NUCLEOTIDE SEQUENCE</scope>
    <source>
        <strain evidence="7">NBRC 32176</strain>
    </source>
</reference>
<keyword evidence="8" id="KW-1185">Reference proteome</keyword>
<name>A0A9W6WNN9_9STRA</name>
<dbReference type="SUPFAM" id="SSF56436">
    <property type="entry name" value="C-type lectin-like"/>
    <property type="match status" value="1"/>
</dbReference>
<dbReference type="Pfam" id="PF12867">
    <property type="entry name" value="DinB_2"/>
    <property type="match status" value="1"/>
</dbReference>
<evidence type="ECO:0000313" key="7">
    <source>
        <dbReference type="EMBL" id="GMF09927.1"/>
    </source>
</evidence>
<evidence type="ECO:0000313" key="8">
    <source>
        <dbReference type="Proteomes" id="UP001165083"/>
    </source>
</evidence>
<dbReference type="InterPro" id="IPR024775">
    <property type="entry name" value="DinB-like"/>
</dbReference>
<keyword evidence="1" id="KW-0560">Oxidoreductase</keyword>
<dbReference type="PANTHER" id="PTHR23150">
    <property type="entry name" value="SULFATASE MODIFYING FACTOR 1, 2"/>
    <property type="match status" value="1"/>
</dbReference>
<dbReference type="InterPro" id="IPR016187">
    <property type="entry name" value="CTDL_fold"/>
</dbReference>